<dbReference type="Pfam" id="PF02995">
    <property type="entry name" value="DUF229"/>
    <property type="match status" value="1"/>
</dbReference>
<protein>
    <submittedName>
        <fullName evidence="3">DUF229 domain-containing protein</fullName>
    </submittedName>
</protein>
<dbReference type="eggNOG" id="ENOG502QQ0X">
    <property type="taxonomic scope" value="Eukaryota"/>
</dbReference>
<accession>A0A1I7UIS1</accession>
<dbReference type="PANTHER" id="PTHR10974">
    <property type="entry name" value="FI08016P-RELATED"/>
    <property type="match status" value="1"/>
</dbReference>
<dbReference type="CDD" id="cd16021">
    <property type="entry name" value="ALP_like"/>
    <property type="match status" value="1"/>
</dbReference>
<feature type="region of interest" description="Disordered" evidence="1">
    <location>
        <begin position="62"/>
        <end position="84"/>
    </location>
</feature>
<dbReference type="GO" id="GO:0005615">
    <property type="term" value="C:extracellular space"/>
    <property type="evidence" value="ECO:0007669"/>
    <property type="project" value="TreeGrafter"/>
</dbReference>
<organism evidence="2 3">
    <name type="scientific">Caenorhabditis tropicalis</name>
    <dbReference type="NCBI Taxonomy" id="1561998"/>
    <lineage>
        <taxon>Eukaryota</taxon>
        <taxon>Metazoa</taxon>
        <taxon>Ecdysozoa</taxon>
        <taxon>Nematoda</taxon>
        <taxon>Chromadorea</taxon>
        <taxon>Rhabditida</taxon>
        <taxon>Rhabditina</taxon>
        <taxon>Rhabditomorpha</taxon>
        <taxon>Rhabditoidea</taxon>
        <taxon>Rhabditidae</taxon>
        <taxon>Peloderinae</taxon>
        <taxon>Caenorhabditis</taxon>
    </lineage>
</organism>
<dbReference type="WBParaSite" id="Csp11.Scaffold629.g9733.t2">
    <property type="protein sequence ID" value="Csp11.Scaffold629.g9733.t2"/>
    <property type="gene ID" value="Csp11.Scaffold629.g9733"/>
</dbReference>
<dbReference type="SUPFAM" id="SSF53649">
    <property type="entry name" value="Alkaline phosphatase-like"/>
    <property type="match status" value="1"/>
</dbReference>
<evidence type="ECO:0000313" key="3">
    <source>
        <dbReference type="WBParaSite" id="Csp11.Scaffold629.g9733.t2"/>
    </source>
</evidence>
<reference evidence="3" key="1">
    <citation type="submission" date="2016-11" db="UniProtKB">
        <authorList>
            <consortium name="WormBaseParasite"/>
        </authorList>
    </citation>
    <scope>IDENTIFICATION</scope>
</reference>
<proteinExistence type="predicted"/>
<sequence>MATFIFRLRQLLIISAICISVYFVLSSLKVGYQEDAVGLRTRAERFEEEGFDEIPVKVKTLHSDRDRDTQDGKPSEPSPQEDFLKNQKCNIPKLDINGSEVIQFFETHPPLTCQKKNSGIEDNWVFINDDGIIRFTEKRAKAKCKIQYFDRIDDNNNKYEEPVEIKDGDRMNGSDYATVSCIQGFQKWKSLLWDVNDDSEVHERARKMKTDKKPLNVYFWGKFDSLSQMSFRRKLPKTVKFLEEKMESVILNGYNIVGDGTPQAFIPILTSQTETELPLTRKRYPKANYVDDVYPFIWKNFSDKGYVTMYAEDAFYIGTFTYRLKGFRHQPTDHYTRTFFQEVEKLNDRNCIGSIPLHRMWLQNGRQFMKKYSDVPRFLLMHQSLLSHDDINLVGVEDDDVASHLETMHSEGEFDDAVVIVMADHGHRFTKLRETHQGQLEERMPFFSISLPKRLKSTGFGRRWQRNLKENSEKLTTPFDIHSTLLDILNFSLNSEEEEISPEEGEEEIQNASQHRSLSLFRRIPTDRTCAQAGIEPHWCTCLSWQNAMQTKEDRKLSRRIANAVVREINKEISVEKDLCAPLKLAKIIDAKKLLPDKELLAYRNVKDPDGFVPDLSGSTKAAFAHYQLKIQTTPGVAIYEITLFYDISLDEIKLDFGAISHVNKFGDTPHCIIDKNYYLATFCVCYDRI</sequence>
<evidence type="ECO:0000256" key="1">
    <source>
        <dbReference type="SAM" id="MobiDB-lite"/>
    </source>
</evidence>
<dbReference type="PANTHER" id="PTHR10974:SF1">
    <property type="entry name" value="FI08016P-RELATED"/>
    <property type="match status" value="1"/>
</dbReference>
<evidence type="ECO:0000313" key="2">
    <source>
        <dbReference type="Proteomes" id="UP000095282"/>
    </source>
</evidence>
<keyword evidence="2" id="KW-1185">Reference proteome</keyword>
<name>A0A1I7UIS1_9PELO</name>
<dbReference type="InterPro" id="IPR004245">
    <property type="entry name" value="DUF229"/>
</dbReference>
<dbReference type="FunFam" id="3.40.720.10:FF:000017">
    <property type="entry name" value="Predicted protein"/>
    <property type="match status" value="1"/>
</dbReference>
<dbReference type="InterPro" id="IPR017850">
    <property type="entry name" value="Alkaline_phosphatase_core_sf"/>
</dbReference>
<dbReference type="AlphaFoldDB" id="A0A1I7UIS1"/>
<dbReference type="Proteomes" id="UP000095282">
    <property type="component" value="Unplaced"/>
</dbReference>
<feature type="compositionally biased region" description="Basic and acidic residues" evidence="1">
    <location>
        <begin position="62"/>
        <end position="74"/>
    </location>
</feature>
<dbReference type="STRING" id="1561998.A0A1I7UIS1"/>
<dbReference type="Gene3D" id="3.40.720.10">
    <property type="entry name" value="Alkaline Phosphatase, subunit A"/>
    <property type="match status" value="1"/>
</dbReference>